<evidence type="ECO:0000313" key="2">
    <source>
        <dbReference type="Proteomes" id="UP000217250"/>
    </source>
</evidence>
<evidence type="ECO:0000313" key="1">
    <source>
        <dbReference type="EMBL" id="ATA88241.1"/>
    </source>
</evidence>
<dbReference type="Gene3D" id="3.90.930.1">
    <property type="match status" value="1"/>
</dbReference>
<sequence length="206" mass="25039">MPKNKLLYLFFFTFCACKPIIIYRLPPEYVIIIDRRATGYDISVDHFVRDYYFNSNGKFLRVNDTIVPSDYHIYKWFYIDNKRIELECIKIINGYLEGIYTINPNMPLKEIYYKKSKMAGKYIVYNTDRQILYRTYFTNGNGYWKDYYYKEGKIREEGKVVNHYKYGEWKYYNENGKIDSIKAYQLSDSIDVRFPHCLFNKNEPCY</sequence>
<protein>
    <recommendedName>
        <fullName evidence="3">MORN repeat protein</fullName>
    </recommendedName>
</protein>
<dbReference type="EMBL" id="CP022386">
    <property type="protein sequence ID" value="ATA88241.1"/>
    <property type="molecule type" value="Genomic_DNA"/>
</dbReference>
<proteinExistence type="predicted"/>
<evidence type="ECO:0008006" key="3">
    <source>
        <dbReference type="Google" id="ProtNLM"/>
    </source>
</evidence>
<organism evidence="1 2">
    <name type="scientific">Capnocytophaga gingivalis</name>
    <dbReference type="NCBI Taxonomy" id="1017"/>
    <lineage>
        <taxon>Bacteria</taxon>
        <taxon>Pseudomonadati</taxon>
        <taxon>Bacteroidota</taxon>
        <taxon>Flavobacteriia</taxon>
        <taxon>Flavobacteriales</taxon>
        <taxon>Flavobacteriaceae</taxon>
        <taxon>Capnocytophaga</taxon>
    </lineage>
</organism>
<dbReference type="AlphaFoldDB" id="A0A250FT93"/>
<dbReference type="GeneID" id="84809278"/>
<gene>
    <name evidence="1" type="ORF">CGC50_12100</name>
</gene>
<name>A0A250FT93_9FLAO</name>
<dbReference type="SUPFAM" id="SSF82185">
    <property type="entry name" value="Histone H3 K4-specific methyltransferase SET7/9 N-terminal domain"/>
    <property type="match status" value="1"/>
</dbReference>
<dbReference type="KEGG" id="cgh:CGC50_12100"/>
<dbReference type="RefSeq" id="WP_095911374.1">
    <property type="nucleotide sequence ID" value="NZ_CP022386.1"/>
</dbReference>
<dbReference type="PROSITE" id="PS51257">
    <property type="entry name" value="PROKAR_LIPOPROTEIN"/>
    <property type="match status" value="1"/>
</dbReference>
<dbReference type="OrthoDB" id="7342920at2"/>
<accession>A0A250FT93</accession>
<reference evidence="2" key="1">
    <citation type="submission" date="2017-06" db="EMBL/GenBank/DDBJ databases">
        <title>Capnocytophaga spp. assemblies.</title>
        <authorList>
            <person name="Gulvik C.A."/>
        </authorList>
    </citation>
    <scope>NUCLEOTIDE SEQUENCE [LARGE SCALE GENOMIC DNA]</scope>
    <source>
        <strain evidence="2">H1496</strain>
    </source>
</reference>
<dbReference type="Proteomes" id="UP000217250">
    <property type="component" value="Chromosome"/>
</dbReference>